<dbReference type="SUPFAM" id="SSF57716">
    <property type="entry name" value="Glucocorticoid receptor-like (DNA-binding domain)"/>
    <property type="match status" value="1"/>
</dbReference>
<keyword evidence="2 4" id="KW-0863">Zinc-finger</keyword>
<accession>A0A4S8KVQ5</accession>
<feature type="domain" description="GATA-type" evidence="6">
    <location>
        <begin position="21"/>
        <end position="52"/>
    </location>
</feature>
<dbReference type="Gene3D" id="3.30.50.10">
    <property type="entry name" value="Erythroid Transcription Factor GATA-1, subunit A"/>
    <property type="match status" value="1"/>
</dbReference>
<evidence type="ECO:0000313" key="8">
    <source>
        <dbReference type="Proteomes" id="UP000297245"/>
    </source>
</evidence>
<dbReference type="GO" id="GO:0043565">
    <property type="term" value="F:sequence-specific DNA binding"/>
    <property type="evidence" value="ECO:0007669"/>
    <property type="project" value="InterPro"/>
</dbReference>
<organism evidence="7 8">
    <name type="scientific">Dendrothele bispora (strain CBS 962.96)</name>
    <dbReference type="NCBI Taxonomy" id="1314807"/>
    <lineage>
        <taxon>Eukaryota</taxon>
        <taxon>Fungi</taxon>
        <taxon>Dikarya</taxon>
        <taxon>Basidiomycota</taxon>
        <taxon>Agaricomycotina</taxon>
        <taxon>Agaricomycetes</taxon>
        <taxon>Agaricomycetidae</taxon>
        <taxon>Agaricales</taxon>
        <taxon>Agaricales incertae sedis</taxon>
        <taxon>Dendrothele</taxon>
    </lineage>
</organism>
<evidence type="ECO:0000256" key="4">
    <source>
        <dbReference type="PROSITE-ProRule" id="PRU00094"/>
    </source>
</evidence>
<dbReference type="PANTHER" id="PTHR45658">
    <property type="entry name" value="GATA TRANSCRIPTION FACTOR"/>
    <property type="match status" value="1"/>
</dbReference>
<dbReference type="Proteomes" id="UP000297245">
    <property type="component" value="Unassembled WGS sequence"/>
</dbReference>
<keyword evidence="8" id="KW-1185">Reference proteome</keyword>
<dbReference type="InterPro" id="IPR000679">
    <property type="entry name" value="Znf_GATA"/>
</dbReference>
<dbReference type="InterPro" id="IPR013088">
    <property type="entry name" value="Znf_NHR/GATA"/>
</dbReference>
<proteinExistence type="predicted"/>
<dbReference type="GO" id="GO:0006355">
    <property type="term" value="P:regulation of DNA-templated transcription"/>
    <property type="evidence" value="ECO:0007669"/>
    <property type="project" value="InterPro"/>
</dbReference>
<dbReference type="InterPro" id="IPR051140">
    <property type="entry name" value="GATA_TF"/>
</dbReference>
<evidence type="ECO:0000256" key="3">
    <source>
        <dbReference type="ARBA" id="ARBA00022833"/>
    </source>
</evidence>
<evidence type="ECO:0000256" key="5">
    <source>
        <dbReference type="SAM" id="MobiDB-lite"/>
    </source>
</evidence>
<dbReference type="Pfam" id="PF00320">
    <property type="entry name" value="GATA"/>
    <property type="match status" value="1"/>
</dbReference>
<dbReference type="PANTHER" id="PTHR45658:SF18">
    <property type="entry name" value="PROTEIN GAT2"/>
    <property type="match status" value="1"/>
</dbReference>
<feature type="non-terminal residue" evidence="7">
    <location>
        <position position="70"/>
    </location>
</feature>
<keyword evidence="3" id="KW-0862">Zinc</keyword>
<dbReference type="SMART" id="SM00401">
    <property type="entry name" value="ZnF_GATA"/>
    <property type="match status" value="1"/>
</dbReference>
<dbReference type="GO" id="GO:0008270">
    <property type="term" value="F:zinc ion binding"/>
    <property type="evidence" value="ECO:0007669"/>
    <property type="project" value="UniProtKB-KW"/>
</dbReference>
<dbReference type="AlphaFoldDB" id="A0A4S8KVQ5"/>
<evidence type="ECO:0000313" key="7">
    <source>
        <dbReference type="EMBL" id="THU79871.1"/>
    </source>
</evidence>
<evidence type="ECO:0000259" key="6">
    <source>
        <dbReference type="PROSITE" id="PS50114"/>
    </source>
</evidence>
<keyword evidence="1" id="KW-0479">Metal-binding</keyword>
<feature type="region of interest" description="Disordered" evidence="5">
    <location>
        <begin position="1"/>
        <end position="20"/>
    </location>
</feature>
<feature type="compositionally biased region" description="Low complexity" evidence="5">
    <location>
        <begin position="1"/>
        <end position="15"/>
    </location>
</feature>
<gene>
    <name evidence="7" type="ORF">K435DRAFT_638677</name>
</gene>
<feature type="non-terminal residue" evidence="7">
    <location>
        <position position="1"/>
    </location>
</feature>
<dbReference type="PROSITE" id="PS50114">
    <property type="entry name" value="GATA_ZN_FINGER_2"/>
    <property type="match status" value="1"/>
</dbReference>
<evidence type="ECO:0000256" key="1">
    <source>
        <dbReference type="ARBA" id="ARBA00022723"/>
    </source>
</evidence>
<dbReference type="CDD" id="cd00202">
    <property type="entry name" value="ZnF_GATA"/>
    <property type="match status" value="1"/>
</dbReference>
<dbReference type="OrthoDB" id="2162994at2759"/>
<evidence type="ECO:0000256" key="2">
    <source>
        <dbReference type="ARBA" id="ARBA00022771"/>
    </source>
</evidence>
<sequence>SAPAAGTAASGTSAGAGEGQQSCLVCKATSTPEWRRGPMGPRTLCNACGLVYAKLMKKRDRERNKAAGGN</sequence>
<reference evidence="7 8" key="1">
    <citation type="journal article" date="2019" name="Nat. Ecol. Evol.">
        <title>Megaphylogeny resolves global patterns of mushroom evolution.</title>
        <authorList>
            <person name="Varga T."/>
            <person name="Krizsan K."/>
            <person name="Foldi C."/>
            <person name="Dima B."/>
            <person name="Sanchez-Garcia M."/>
            <person name="Sanchez-Ramirez S."/>
            <person name="Szollosi G.J."/>
            <person name="Szarkandi J.G."/>
            <person name="Papp V."/>
            <person name="Albert L."/>
            <person name="Andreopoulos W."/>
            <person name="Angelini C."/>
            <person name="Antonin V."/>
            <person name="Barry K.W."/>
            <person name="Bougher N.L."/>
            <person name="Buchanan P."/>
            <person name="Buyck B."/>
            <person name="Bense V."/>
            <person name="Catcheside P."/>
            <person name="Chovatia M."/>
            <person name="Cooper J."/>
            <person name="Damon W."/>
            <person name="Desjardin D."/>
            <person name="Finy P."/>
            <person name="Geml J."/>
            <person name="Haridas S."/>
            <person name="Hughes K."/>
            <person name="Justo A."/>
            <person name="Karasinski D."/>
            <person name="Kautmanova I."/>
            <person name="Kiss B."/>
            <person name="Kocsube S."/>
            <person name="Kotiranta H."/>
            <person name="LaButti K.M."/>
            <person name="Lechner B.E."/>
            <person name="Liimatainen K."/>
            <person name="Lipzen A."/>
            <person name="Lukacs Z."/>
            <person name="Mihaltcheva S."/>
            <person name="Morgado L.N."/>
            <person name="Niskanen T."/>
            <person name="Noordeloos M.E."/>
            <person name="Ohm R.A."/>
            <person name="Ortiz-Santana B."/>
            <person name="Ovrebo C."/>
            <person name="Racz N."/>
            <person name="Riley R."/>
            <person name="Savchenko A."/>
            <person name="Shiryaev A."/>
            <person name="Soop K."/>
            <person name="Spirin V."/>
            <person name="Szebenyi C."/>
            <person name="Tomsovsky M."/>
            <person name="Tulloss R.E."/>
            <person name="Uehling J."/>
            <person name="Grigoriev I.V."/>
            <person name="Vagvolgyi C."/>
            <person name="Papp T."/>
            <person name="Martin F.M."/>
            <person name="Miettinen O."/>
            <person name="Hibbett D.S."/>
            <person name="Nagy L.G."/>
        </authorList>
    </citation>
    <scope>NUCLEOTIDE SEQUENCE [LARGE SCALE GENOMIC DNA]</scope>
    <source>
        <strain evidence="7 8">CBS 962.96</strain>
    </source>
</reference>
<protein>
    <recommendedName>
        <fullName evidence="6">GATA-type domain-containing protein</fullName>
    </recommendedName>
</protein>
<name>A0A4S8KVQ5_DENBC</name>
<dbReference type="EMBL" id="ML179965">
    <property type="protein sequence ID" value="THU79871.1"/>
    <property type="molecule type" value="Genomic_DNA"/>
</dbReference>